<feature type="domain" description="Gram-positive cocci surface proteins LPxTG" evidence="6">
    <location>
        <begin position="262"/>
        <end position="298"/>
    </location>
</feature>
<keyword evidence="1" id="KW-0134">Cell wall</keyword>
<dbReference type="EC" id="3.1.4.16" evidence="7"/>
<organism evidence="7 8">
    <name type="scientific">Streptococcus vestibularis ATCC 49124</name>
    <dbReference type="NCBI Taxonomy" id="889206"/>
    <lineage>
        <taxon>Bacteria</taxon>
        <taxon>Bacillati</taxon>
        <taxon>Bacillota</taxon>
        <taxon>Bacilli</taxon>
        <taxon>Lactobacillales</taxon>
        <taxon>Streptococcaceae</taxon>
        <taxon>Streptococcus</taxon>
    </lineage>
</organism>
<keyword evidence="2" id="KW-0964">Secreted</keyword>
<dbReference type="GO" id="GO:0008663">
    <property type="term" value="F:2',3'-cyclic-nucleotide 2'-phosphodiesterase activity"/>
    <property type="evidence" value="ECO:0007669"/>
    <property type="project" value="UniProtKB-EC"/>
</dbReference>
<accession>A0ABN0CET9</accession>
<evidence type="ECO:0000313" key="8">
    <source>
        <dbReference type="Proteomes" id="UP000003697"/>
    </source>
</evidence>
<dbReference type="PANTHER" id="PTHR11575">
    <property type="entry name" value="5'-NUCLEOTIDASE-RELATED"/>
    <property type="match status" value="1"/>
</dbReference>
<dbReference type="EMBL" id="AEVI01000078">
    <property type="protein sequence ID" value="EFX95346.1"/>
    <property type="molecule type" value="Genomic_DNA"/>
</dbReference>
<proteinExistence type="predicted"/>
<dbReference type="PROSITE" id="PS00786">
    <property type="entry name" value="5_NUCLEOTIDASE_2"/>
    <property type="match status" value="1"/>
</dbReference>
<gene>
    <name evidence="7" type="primary">cpdB</name>
    <name evidence="7" type="ORF">HMPREF9425_1748</name>
</gene>
<name>A0ABN0CET9_STRVE</name>
<protein>
    <submittedName>
        <fullName evidence="7">LPXTG-motif cell wall anchor domain protein</fullName>
        <ecNumber evidence="7">3.1.4.16</ecNumber>
    </submittedName>
</protein>
<dbReference type="InterPro" id="IPR019931">
    <property type="entry name" value="LPXTG_anchor"/>
</dbReference>
<keyword evidence="7" id="KW-0378">Hydrolase</keyword>
<dbReference type="NCBIfam" id="TIGR01167">
    <property type="entry name" value="LPXTG_anchor"/>
    <property type="match status" value="1"/>
</dbReference>
<sequence>MSTTDLHTNLVNYDYYQDKPSQTVGLSKTDVLIKKARETNPNTVLVDSGDTIQGIIFGAYKALIDPVAQGETHPMYKAFEMLGYDAETLGNHEFNYGLEFLDHMVKAAKINIINVNVRNAQTGDYYYNPYKIVNKTFTDTDGKWKVVNSKAKLEKNDTKSDIADKDLIDMAAYDHNGPSTQAGFAEYRLSVKEKANQVDDTTNKESEKSPKGVETTDQSKREISKATVVASVAKPAPASQLSNAQVVILPQAQVQETQGLSSVKALPNTGSDESVSVTLAGLILMTLARCFGIKKHEKIKQEKKPLSGLFCSCFTN</sequence>
<dbReference type="Pfam" id="PF00746">
    <property type="entry name" value="Gram_pos_anchor"/>
    <property type="match status" value="1"/>
</dbReference>
<dbReference type="Proteomes" id="UP000003697">
    <property type="component" value="Unassembled WGS sequence"/>
</dbReference>
<feature type="region of interest" description="Disordered" evidence="5">
    <location>
        <begin position="195"/>
        <end position="220"/>
    </location>
</feature>
<evidence type="ECO:0000313" key="7">
    <source>
        <dbReference type="EMBL" id="EFX95346.1"/>
    </source>
</evidence>
<keyword evidence="8" id="KW-1185">Reference proteome</keyword>
<keyword evidence="3" id="KW-0732">Signal</keyword>
<evidence type="ECO:0000256" key="1">
    <source>
        <dbReference type="ARBA" id="ARBA00022512"/>
    </source>
</evidence>
<reference evidence="7 8" key="1">
    <citation type="submission" date="2011-01" db="EMBL/GenBank/DDBJ databases">
        <authorList>
            <person name="Muzny D."/>
            <person name="Qin X."/>
            <person name="Buhay C."/>
            <person name="Dugan-Rocha S."/>
            <person name="Ding Y."/>
            <person name="Chen G."/>
            <person name="Hawes A."/>
            <person name="Holder M."/>
            <person name="Jhangiani S."/>
            <person name="Johnson A."/>
            <person name="Khan Z."/>
            <person name="Li Z."/>
            <person name="Liu W."/>
            <person name="Liu X."/>
            <person name="Perez L."/>
            <person name="Shen H."/>
            <person name="Wang Q."/>
            <person name="Watt J."/>
            <person name="Xi L."/>
            <person name="Xin Y."/>
            <person name="Zhou J."/>
            <person name="Deng J."/>
            <person name="Jiang H."/>
            <person name="Liu Y."/>
            <person name="Qu J."/>
            <person name="Song X.-Z."/>
            <person name="Zhang L."/>
            <person name="Villasana D."/>
            <person name="Johnson A."/>
            <person name="Liu J."/>
            <person name="Liyanage D."/>
            <person name="Lorensuhewa L."/>
            <person name="Robinson T."/>
            <person name="Song A."/>
            <person name="Song B.-B."/>
            <person name="Dinh H."/>
            <person name="Thornton R."/>
            <person name="Coyle M."/>
            <person name="Francisco L."/>
            <person name="Jackson L."/>
            <person name="Javaid M."/>
            <person name="Korchina V."/>
            <person name="Kovar C."/>
            <person name="Mata R."/>
            <person name="Mathew T."/>
            <person name="Ngo R."/>
            <person name="Nguyen L."/>
            <person name="Nguyen N."/>
            <person name="Okwuonu G."/>
            <person name="Ongeri F."/>
            <person name="Pham C."/>
            <person name="Simmons D."/>
            <person name="Wilczek-Boney K."/>
            <person name="Hale W."/>
            <person name="Jakkamsetti A."/>
            <person name="Pham P."/>
            <person name="Ruth R."/>
            <person name="San Lucas F."/>
            <person name="Warren J."/>
            <person name="Zhang J."/>
            <person name="Zhao Z."/>
            <person name="Zhou C."/>
            <person name="Zhu D."/>
            <person name="Lee S."/>
            <person name="Bess C."/>
            <person name="Blankenburg K."/>
            <person name="Forbes L."/>
            <person name="Fu Q."/>
            <person name="Gubbala S."/>
            <person name="Hirani K."/>
            <person name="Jayaseelan J.C."/>
            <person name="Lara F."/>
            <person name="Munidasa M."/>
            <person name="Palculict T."/>
            <person name="Patil S."/>
            <person name="Pu L.-L."/>
            <person name="Saada N."/>
            <person name="Tang L."/>
            <person name="Weissenberger G."/>
            <person name="Zhu Y."/>
            <person name="Hemphill L."/>
            <person name="Shang Y."/>
            <person name="Youmans B."/>
            <person name="Ayvaz T."/>
            <person name="Ross M."/>
            <person name="Santibanez J."/>
            <person name="Aqrawi P."/>
            <person name="Gross S."/>
            <person name="Joshi V."/>
            <person name="Fowler G."/>
            <person name="Nazareth L."/>
            <person name="Reid J."/>
            <person name="Worley K."/>
            <person name="Petrosino J."/>
            <person name="Highlander S."/>
            <person name="Gibbs R."/>
        </authorList>
    </citation>
    <scope>NUCLEOTIDE SEQUENCE [LARGE SCALE GENOMIC DNA]</scope>
    <source>
        <strain evidence="7 8">ATCC 49124</strain>
    </source>
</reference>
<evidence type="ECO:0000256" key="3">
    <source>
        <dbReference type="ARBA" id="ARBA00022729"/>
    </source>
</evidence>
<dbReference type="PANTHER" id="PTHR11575:SF6">
    <property type="entry name" value="2',3'-CYCLIC-NUCLEOTIDE 2'-PHOSPHODIESTERASE_3'-NUCLEOTIDASE"/>
    <property type="match status" value="1"/>
</dbReference>
<keyword evidence="4" id="KW-0572">Peptidoglycan-anchor</keyword>
<dbReference type="InterPro" id="IPR006146">
    <property type="entry name" value="5'-Nucleotdase_CS"/>
</dbReference>
<evidence type="ECO:0000259" key="6">
    <source>
        <dbReference type="Pfam" id="PF00746"/>
    </source>
</evidence>
<evidence type="ECO:0000256" key="2">
    <source>
        <dbReference type="ARBA" id="ARBA00022525"/>
    </source>
</evidence>
<dbReference type="SUPFAM" id="SSF56300">
    <property type="entry name" value="Metallo-dependent phosphatases"/>
    <property type="match status" value="1"/>
</dbReference>
<dbReference type="Gene3D" id="3.60.21.10">
    <property type="match status" value="1"/>
</dbReference>
<evidence type="ECO:0000256" key="4">
    <source>
        <dbReference type="ARBA" id="ARBA00023088"/>
    </source>
</evidence>
<evidence type="ECO:0000256" key="5">
    <source>
        <dbReference type="SAM" id="MobiDB-lite"/>
    </source>
</evidence>
<feature type="compositionally biased region" description="Basic and acidic residues" evidence="5">
    <location>
        <begin position="195"/>
        <end position="211"/>
    </location>
</feature>
<dbReference type="InterPro" id="IPR029052">
    <property type="entry name" value="Metallo-depent_PP-like"/>
</dbReference>
<dbReference type="InterPro" id="IPR006179">
    <property type="entry name" value="5_nucleotidase/apyrase"/>
</dbReference>
<comment type="caution">
    <text evidence="7">The sequence shown here is derived from an EMBL/GenBank/DDBJ whole genome shotgun (WGS) entry which is preliminary data.</text>
</comment>